<keyword evidence="6" id="KW-1185">Reference proteome</keyword>
<dbReference type="Pfam" id="PF22588">
    <property type="entry name" value="dCache_1_like"/>
    <property type="match status" value="1"/>
</dbReference>
<dbReference type="NCBIfam" id="TIGR00254">
    <property type="entry name" value="GGDEF"/>
    <property type="match status" value="1"/>
</dbReference>
<dbReference type="AlphaFoldDB" id="A0A5N3P709"/>
<gene>
    <name evidence="5" type="ORF">FEZ63_18185</name>
</gene>
<reference evidence="5 6" key="1">
    <citation type="journal article" date="2019" name="Microorganisms">
        <title>Genome Insights into the Novel Species Microvirga brassicacearum, a Rapeseed Endophyte with Biotechnological Potential.</title>
        <authorList>
            <person name="Jimenez-Gomez A."/>
            <person name="Saati-Santamaria Z."/>
            <person name="Igual J.M."/>
            <person name="Rivas R."/>
            <person name="Mateos P.F."/>
            <person name="Garcia-Fraile P."/>
        </authorList>
    </citation>
    <scope>NUCLEOTIDE SEQUENCE [LARGE SCALE GENOMIC DNA]</scope>
    <source>
        <strain evidence="5 6">CDVBN77</strain>
    </source>
</reference>
<evidence type="ECO:0000313" key="6">
    <source>
        <dbReference type="Proteomes" id="UP000325684"/>
    </source>
</evidence>
<dbReference type="PANTHER" id="PTHR45138">
    <property type="entry name" value="REGULATORY COMPONENTS OF SENSORY TRANSDUCTION SYSTEM"/>
    <property type="match status" value="1"/>
</dbReference>
<dbReference type="SUPFAM" id="SSF55073">
    <property type="entry name" value="Nucleotide cyclase"/>
    <property type="match status" value="1"/>
</dbReference>
<keyword evidence="3" id="KW-0812">Transmembrane</keyword>
<protein>
    <recommendedName>
        <fullName evidence="1">diguanylate cyclase</fullName>
        <ecNumber evidence="1">2.7.7.65</ecNumber>
    </recommendedName>
</protein>
<evidence type="ECO:0000313" key="5">
    <source>
        <dbReference type="EMBL" id="KAB0265512.1"/>
    </source>
</evidence>
<dbReference type="GO" id="GO:0052621">
    <property type="term" value="F:diguanylate cyclase activity"/>
    <property type="evidence" value="ECO:0007669"/>
    <property type="project" value="UniProtKB-EC"/>
</dbReference>
<dbReference type="EMBL" id="VCMV01000034">
    <property type="protein sequence ID" value="KAB0265512.1"/>
    <property type="molecule type" value="Genomic_DNA"/>
</dbReference>
<dbReference type="InterPro" id="IPR054327">
    <property type="entry name" value="His-kinase-like_sensor"/>
</dbReference>
<dbReference type="Gene3D" id="3.30.70.270">
    <property type="match status" value="1"/>
</dbReference>
<organism evidence="5 6">
    <name type="scientific">Microvirga brassicacearum</name>
    <dbReference type="NCBI Taxonomy" id="2580413"/>
    <lineage>
        <taxon>Bacteria</taxon>
        <taxon>Pseudomonadati</taxon>
        <taxon>Pseudomonadota</taxon>
        <taxon>Alphaproteobacteria</taxon>
        <taxon>Hyphomicrobiales</taxon>
        <taxon>Methylobacteriaceae</taxon>
        <taxon>Microvirga</taxon>
    </lineage>
</organism>
<name>A0A5N3P709_9HYPH</name>
<dbReference type="GO" id="GO:0005886">
    <property type="term" value="C:plasma membrane"/>
    <property type="evidence" value="ECO:0007669"/>
    <property type="project" value="TreeGrafter"/>
</dbReference>
<dbReference type="FunFam" id="3.30.70.270:FF:000001">
    <property type="entry name" value="Diguanylate cyclase domain protein"/>
    <property type="match status" value="1"/>
</dbReference>
<dbReference type="InterPro" id="IPR029787">
    <property type="entry name" value="Nucleotide_cyclase"/>
</dbReference>
<dbReference type="Gene3D" id="3.30.450.20">
    <property type="entry name" value="PAS domain"/>
    <property type="match status" value="1"/>
</dbReference>
<accession>A0A5N3P709</accession>
<dbReference type="PROSITE" id="PS50887">
    <property type="entry name" value="GGDEF"/>
    <property type="match status" value="1"/>
</dbReference>
<keyword evidence="3" id="KW-1133">Transmembrane helix</keyword>
<dbReference type="Pfam" id="PF00990">
    <property type="entry name" value="GGDEF"/>
    <property type="match status" value="1"/>
</dbReference>
<dbReference type="SMART" id="SM00267">
    <property type="entry name" value="GGDEF"/>
    <property type="match status" value="1"/>
</dbReference>
<dbReference type="CDD" id="cd12915">
    <property type="entry name" value="PDC2_DGC_like"/>
    <property type="match status" value="1"/>
</dbReference>
<proteinExistence type="predicted"/>
<sequence length="295" mass="31989">MQLNANSTLNLFSSDGILLVRSPAIGPMIGRDFSGSPNFQRFKEGVSGTFVGTATTDGVQRLYAYDRIEEVPLILSFTLSTDDFLSTWRRRALVLGLATIALCGAVIALTFLFRGELERRESLQVELERMATTDALTGMANRRSFDTSLAREWRRAQRVGAPIALLMIDADHFKAYNDRHGHTRGDAVLQRVAAAIESELRRPGDQAARRGGEEFVVLLPDTGASGARIRAERIRRAVSALDISHAGSPHARITVSVGVAALIPKEGVAAVSLIEAADQSLYRAKASGRDRVSAA</sequence>
<dbReference type="PANTHER" id="PTHR45138:SF9">
    <property type="entry name" value="DIGUANYLATE CYCLASE DGCM-RELATED"/>
    <property type="match status" value="1"/>
</dbReference>
<dbReference type="Proteomes" id="UP000325684">
    <property type="component" value="Unassembled WGS sequence"/>
</dbReference>
<dbReference type="EC" id="2.7.7.65" evidence="1"/>
<dbReference type="OrthoDB" id="9812260at2"/>
<dbReference type="GO" id="GO:0043709">
    <property type="term" value="P:cell adhesion involved in single-species biofilm formation"/>
    <property type="evidence" value="ECO:0007669"/>
    <property type="project" value="TreeGrafter"/>
</dbReference>
<evidence type="ECO:0000256" key="1">
    <source>
        <dbReference type="ARBA" id="ARBA00012528"/>
    </source>
</evidence>
<evidence type="ECO:0000256" key="3">
    <source>
        <dbReference type="SAM" id="Phobius"/>
    </source>
</evidence>
<comment type="caution">
    <text evidence="5">The sequence shown here is derived from an EMBL/GenBank/DDBJ whole genome shotgun (WGS) entry which is preliminary data.</text>
</comment>
<dbReference type="GO" id="GO:1902201">
    <property type="term" value="P:negative regulation of bacterial-type flagellum-dependent cell motility"/>
    <property type="evidence" value="ECO:0007669"/>
    <property type="project" value="TreeGrafter"/>
</dbReference>
<keyword evidence="3" id="KW-0472">Membrane</keyword>
<evidence type="ECO:0000256" key="2">
    <source>
        <dbReference type="ARBA" id="ARBA00034247"/>
    </source>
</evidence>
<dbReference type="InterPro" id="IPR043128">
    <property type="entry name" value="Rev_trsase/Diguanyl_cyclase"/>
</dbReference>
<comment type="catalytic activity">
    <reaction evidence="2">
        <text>2 GTP = 3',3'-c-di-GMP + 2 diphosphate</text>
        <dbReference type="Rhea" id="RHEA:24898"/>
        <dbReference type="ChEBI" id="CHEBI:33019"/>
        <dbReference type="ChEBI" id="CHEBI:37565"/>
        <dbReference type="ChEBI" id="CHEBI:58805"/>
        <dbReference type="EC" id="2.7.7.65"/>
    </reaction>
</comment>
<dbReference type="InterPro" id="IPR050469">
    <property type="entry name" value="Diguanylate_Cyclase"/>
</dbReference>
<dbReference type="InterPro" id="IPR000160">
    <property type="entry name" value="GGDEF_dom"/>
</dbReference>
<feature type="transmembrane region" description="Helical" evidence="3">
    <location>
        <begin position="92"/>
        <end position="113"/>
    </location>
</feature>
<evidence type="ECO:0000259" key="4">
    <source>
        <dbReference type="PROSITE" id="PS50887"/>
    </source>
</evidence>
<dbReference type="CDD" id="cd01949">
    <property type="entry name" value="GGDEF"/>
    <property type="match status" value="1"/>
</dbReference>
<feature type="domain" description="GGDEF" evidence="4">
    <location>
        <begin position="161"/>
        <end position="295"/>
    </location>
</feature>